<feature type="region of interest" description="Disordered" evidence="1">
    <location>
        <begin position="265"/>
        <end position="284"/>
    </location>
</feature>
<comment type="caution">
    <text evidence="2">The sequence shown here is derived from an EMBL/GenBank/DDBJ whole genome shotgun (WGS) entry which is preliminary data.</text>
</comment>
<sequence>MPEFHVVVRDYQITCGSSRNDDISPIRIQSPHLDLTGVKPPFLARDSSSKVISIQDVSTVHDTIWELPYRIEAHGVIVRPGEDIVRPIWAYLDELELGPSRIEVADLITVEKSKPSCTDVCWVPQLESADGLLLTLLESDLGGEDGTLHAGSRELRQHASGKSRIGVVIQVRGDPQQTRISHRSSAEILSLRRIDKTQKLTLFEDQLQALKGSKRESPAFTPSPPRYALSDLARLAHGNVDRIRNFDMRPKLDWSFLDVPDSDLESLTDTGGDDEATLPGDDDQHDVSLTLERPCCTYAALAPTRFNLRPLHRHNRDDDCPLGFNHPSHCIFADEFPQDCIIPQEGHEHCSNFKPGSSILTPETGGSDRRHLADCAEVTEKLTLDPCNTDQGSDADNNLEVLEWEDSGFGLEEWKLIMAGSSDYPMLSPPPPPLSEADDTPEAAFFTANSTVIDSVETQEHGMAGTDDLCEPVVHLDAFRSTPALQDMVF</sequence>
<evidence type="ECO:0000313" key="2">
    <source>
        <dbReference type="EMBL" id="KAI1865153.1"/>
    </source>
</evidence>
<dbReference type="AlphaFoldDB" id="A0A9P9WIK3"/>
<dbReference type="EMBL" id="JAFIMR010000022">
    <property type="protein sequence ID" value="KAI1865153.1"/>
    <property type="molecule type" value="Genomic_DNA"/>
</dbReference>
<evidence type="ECO:0000256" key="1">
    <source>
        <dbReference type="SAM" id="MobiDB-lite"/>
    </source>
</evidence>
<keyword evidence="3" id="KW-1185">Reference proteome</keyword>
<proteinExistence type="predicted"/>
<gene>
    <name evidence="2" type="ORF">JX265_008200</name>
</gene>
<organism evidence="2 3">
    <name type="scientific">Neoarthrinium moseri</name>
    <dbReference type="NCBI Taxonomy" id="1658444"/>
    <lineage>
        <taxon>Eukaryota</taxon>
        <taxon>Fungi</taxon>
        <taxon>Dikarya</taxon>
        <taxon>Ascomycota</taxon>
        <taxon>Pezizomycotina</taxon>
        <taxon>Sordariomycetes</taxon>
        <taxon>Xylariomycetidae</taxon>
        <taxon>Amphisphaeriales</taxon>
        <taxon>Apiosporaceae</taxon>
        <taxon>Neoarthrinium</taxon>
    </lineage>
</organism>
<dbReference type="Proteomes" id="UP000829685">
    <property type="component" value="Unassembled WGS sequence"/>
</dbReference>
<evidence type="ECO:0000313" key="3">
    <source>
        <dbReference type="Proteomes" id="UP000829685"/>
    </source>
</evidence>
<protein>
    <submittedName>
        <fullName evidence="2">Uncharacterized protein</fullName>
    </submittedName>
</protein>
<reference evidence="2" key="1">
    <citation type="submission" date="2021-03" db="EMBL/GenBank/DDBJ databases">
        <title>Revisited historic fungal species revealed as producer of novel bioactive compounds through whole genome sequencing and comparative genomics.</title>
        <authorList>
            <person name="Vignolle G.A."/>
            <person name="Hochenegger N."/>
            <person name="Mach R.L."/>
            <person name="Mach-Aigner A.R."/>
            <person name="Javad Rahimi M."/>
            <person name="Salim K.A."/>
            <person name="Chan C.M."/>
            <person name="Lim L.B.L."/>
            <person name="Cai F."/>
            <person name="Druzhinina I.S."/>
            <person name="U'Ren J.M."/>
            <person name="Derntl C."/>
        </authorList>
    </citation>
    <scope>NUCLEOTIDE SEQUENCE</scope>
    <source>
        <strain evidence="2">TUCIM 5799</strain>
    </source>
</reference>
<accession>A0A9P9WIK3</accession>
<name>A0A9P9WIK3_9PEZI</name>